<keyword evidence="4" id="KW-1185">Reference proteome</keyword>
<organism evidence="3 4">
    <name type="scientific">Mucilaginibacter rigui</name>
    <dbReference type="NCBI Taxonomy" id="534635"/>
    <lineage>
        <taxon>Bacteria</taxon>
        <taxon>Pseudomonadati</taxon>
        <taxon>Bacteroidota</taxon>
        <taxon>Sphingobacteriia</taxon>
        <taxon>Sphingobacteriales</taxon>
        <taxon>Sphingobacteriaceae</taxon>
        <taxon>Mucilaginibacter</taxon>
    </lineage>
</organism>
<protein>
    <recommendedName>
        <fullName evidence="5">Cytochrome c domain-containing protein</fullName>
    </recommendedName>
</protein>
<feature type="signal peptide" evidence="2">
    <location>
        <begin position="1"/>
        <end position="28"/>
    </location>
</feature>
<evidence type="ECO:0000256" key="1">
    <source>
        <dbReference type="SAM" id="MobiDB-lite"/>
    </source>
</evidence>
<evidence type="ECO:0000256" key="2">
    <source>
        <dbReference type="SAM" id="SignalP"/>
    </source>
</evidence>
<evidence type="ECO:0000313" key="4">
    <source>
        <dbReference type="Proteomes" id="UP000618754"/>
    </source>
</evidence>
<gene>
    <name evidence="3" type="ORF">IDJ75_07250</name>
</gene>
<feature type="region of interest" description="Disordered" evidence="1">
    <location>
        <begin position="165"/>
        <end position="187"/>
    </location>
</feature>
<feature type="chain" id="PRO_5046068915" description="Cytochrome c domain-containing protein" evidence="2">
    <location>
        <begin position="29"/>
        <end position="589"/>
    </location>
</feature>
<proteinExistence type="predicted"/>
<comment type="caution">
    <text evidence="3">The sequence shown here is derived from an EMBL/GenBank/DDBJ whole genome shotgun (WGS) entry which is preliminary data.</text>
</comment>
<dbReference type="EMBL" id="JACWMW010000002">
    <property type="protein sequence ID" value="MBD1385070.1"/>
    <property type="molecule type" value="Genomic_DNA"/>
</dbReference>
<name>A0ABR7X4S2_9SPHI</name>
<sequence length="589" mass="63521">MKKQVLITALLCLLVVVLWRCSAPKTEAAKSSVTKNLLPDDVNPVCTISDSEFAGWFADGKVSVNGLVTPANSVDFSVKNGNCDFYDWSEHMLLWLTSPVKQGGSVLESSLFYDVSASIDGKRKLEPHDVKRVLNMTNNINKTGPNGLPVMEDSTGRLLEIENAGPEENTPALVKSDKNSSQEVASVQQDAKGTLHFKDSKNNEIAHPKALIRHAVKENFVERFKVGNHFVFLDSKGKLTQSEVGQATGHVLMSKQGSLVYYLSSVNDVYAYYMTGVKNGVLNGNHFPVNAAERDSITAYARKTGHTLPDSNALALEIKTSWVEAGSLPDAAQYFQVKATIPVYDTTSNTKWTPKGQKTVMMAMVGMHIVGSVAGHAEMIWATYEHNGITPNAAYEYITKDGKTATQPADTGTGWVFSSNASATTVNVPHMGNRDAQRKTVPYITAETGQTISASNTQRVFAWGAFGIANPRSKFAAASNSELISINKTIATLLSPGDVRANYLLIGATWTEKGAAPNGKSYSAEFSAPGSAVGTNVLANSTMETYFQTSSKSCFTCHSNSTTPGVLPTDLSHFFKSLQPMIAAKAISK</sequence>
<evidence type="ECO:0000313" key="3">
    <source>
        <dbReference type="EMBL" id="MBD1385070.1"/>
    </source>
</evidence>
<reference evidence="3 4" key="1">
    <citation type="submission" date="2020-09" db="EMBL/GenBank/DDBJ databases">
        <title>Novel species of Mucilaginibacter isolated from a glacier on the Tibetan Plateau.</title>
        <authorList>
            <person name="Liu Q."/>
            <person name="Xin Y.-H."/>
        </authorList>
    </citation>
    <scope>NUCLEOTIDE SEQUENCE [LARGE SCALE GENOMIC DNA]</scope>
    <source>
        <strain evidence="3 4">CGMCC 1.13878</strain>
    </source>
</reference>
<dbReference type="RefSeq" id="WP_191174968.1">
    <property type="nucleotide sequence ID" value="NZ_JACWMW010000002.1"/>
</dbReference>
<dbReference type="Proteomes" id="UP000618754">
    <property type="component" value="Unassembled WGS sequence"/>
</dbReference>
<evidence type="ECO:0008006" key="5">
    <source>
        <dbReference type="Google" id="ProtNLM"/>
    </source>
</evidence>
<keyword evidence="2" id="KW-0732">Signal</keyword>
<accession>A0ABR7X4S2</accession>